<feature type="binding site" evidence="12">
    <location>
        <position position="266"/>
    </location>
    <ligand>
        <name>NAD(+)</name>
        <dbReference type="ChEBI" id="CHEBI:57540"/>
    </ligand>
</feature>
<name>A0A0M0KKA4_ALKHA</name>
<sequence>MDRVTIVGGGPAGYVAAITAAHRGKQVTLIEQKKLGGTCLNEGCMPTKSLLESAATYDKVKHASDYGIKGPVDEMRIEWGQVQARKNQIVHQLVKGIDYLLKKHKIELLEGAASFQSAHELLVQTERGQQTIEANQIIIATGSEPTPLPFAPFDREWVISSEQAMSLPIQPESMIIVGGGVIGCEFASIYGRMGTKVTIIEMADRLLFGEDHDICKVLMEELKRQGVEIYPSTVIKEMQRDRKQVVVERDGQVEVLTGDYVLVAIGRKPRLQEIGLERIGVDFTSRGITVNEHMQTTIPHIYACGDVIGGIQLAHVAFHEGSVAAKHLCGEPIQVRYEAVPRCIYTSPEIATVGLTETQARENYGHVRIGEYPFAANGKALIANETIGKVKVVVEPEYEAIVGLTIVGPHATELIAQGTLMVHNELTLDSLESFIAAHPTVSEAVHEAVLQALGQAVHV</sequence>
<comment type="caution">
    <text evidence="17">The sequence shown here is derived from an EMBL/GenBank/DDBJ whole genome shotgun (WGS) entry which is preliminary data.</text>
</comment>
<dbReference type="GeneID" id="87597432"/>
<dbReference type="Gene3D" id="3.30.390.30">
    <property type="match status" value="1"/>
</dbReference>
<dbReference type="PANTHER" id="PTHR22912:SF219">
    <property type="entry name" value="DIHYDROLIPOYL DEHYDROGENASE"/>
    <property type="match status" value="1"/>
</dbReference>
<dbReference type="GO" id="GO:0004148">
    <property type="term" value="F:dihydrolipoyl dehydrogenase (NADH) activity"/>
    <property type="evidence" value="ECO:0007669"/>
    <property type="project" value="UniProtKB-EC"/>
</dbReference>
<feature type="active site" description="Proton acceptor" evidence="11">
    <location>
        <position position="438"/>
    </location>
</feature>
<evidence type="ECO:0000256" key="1">
    <source>
        <dbReference type="ARBA" id="ARBA00007532"/>
    </source>
</evidence>
<protein>
    <recommendedName>
        <fullName evidence="3 14">Dihydrolipoyl dehydrogenase</fullName>
        <ecNumber evidence="2 14">1.8.1.4</ecNumber>
    </recommendedName>
</protein>
<dbReference type="PRINTS" id="PR00411">
    <property type="entry name" value="PNDRDTASEI"/>
</dbReference>
<feature type="disulfide bond" description="Redox-active" evidence="13">
    <location>
        <begin position="39"/>
        <end position="44"/>
    </location>
</feature>
<accession>A0A0M0KKA4</accession>
<evidence type="ECO:0000256" key="12">
    <source>
        <dbReference type="PIRSR" id="PIRSR000350-3"/>
    </source>
</evidence>
<dbReference type="PIRSF" id="PIRSF000350">
    <property type="entry name" value="Mercury_reductase_MerA"/>
    <property type="match status" value="1"/>
</dbReference>
<dbReference type="PRINTS" id="PR00368">
    <property type="entry name" value="FADPNR"/>
</dbReference>
<feature type="binding site" evidence="12">
    <location>
        <position position="48"/>
    </location>
    <ligand>
        <name>FAD</name>
        <dbReference type="ChEBI" id="CHEBI:57692"/>
    </ligand>
</feature>
<keyword evidence="6 14" id="KW-0560">Oxidoreductase</keyword>
<dbReference type="SUPFAM" id="SSF51905">
    <property type="entry name" value="FAD/NAD(P)-binding domain"/>
    <property type="match status" value="1"/>
</dbReference>
<feature type="binding site" evidence="12">
    <location>
        <position position="306"/>
    </location>
    <ligand>
        <name>FAD</name>
        <dbReference type="ChEBI" id="CHEBI:57692"/>
    </ligand>
</feature>
<organism evidence="17">
    <name type="scientific">Halalkalibacterium halodurans</name>
    <name type="common">Bacillus halodurans</name>
    <dbReference type="NCBI Taxonomy" id="86665"/>
    <lineage>
        <taxon>Bacteria</taxon>
        <taxon>Bacillati</taxon>
        <taxon>Bacillota</taxon>
        <taxon>Bacilli</taxon>
        <taxon>Bacillales</taxon>
        <taxon>Bacillaceae</taxon>
        <taxon>Halalkalibacterium (ex Joshi et al. 2022)</taxon>
    </lineage>
</organism>
<evidence type="ECO:0000256" key="6">
    <source>
        <dbReference type="ARBA" id="ARBA00023002"/>
    </source>
</evidence>
<keyword evidence="4 14" id="KW-0285">Flavoprotein</keyword>
<keyword evidence="5 12" id="KW-0274">FAD</keyword>
<dbReference type="PROSITE" id="PS00076">
    <property type="entry name" value="PYRIDINE_REDOX_1"/>
    <property type="match status" value="1"/>
</dbReference>
<feature type="binding site" evidence="12">
    <location>
        <begin position="141"/>
        <end position="143"/>
    </location>
    <ligand>
        <name>FAD</name>
        <dbReference type="ChEBI" id="CHEBI:57692"/>
    </ligand>
</feature>
<evidence type="ECO:0000256" key="5">
    <source>
        <dbReference type="ARBA" id="ARBA00022827"/>
    </source>
</evidence>
<evidence type="ECO:0000259" key="15">
    <source>
        <dbReference type="Pfam" id="PF02852"/>
    </source>
</evidence>
<feature type="domain" description="Pyridine nucleotide-disulphide oxidoreductase dimerisation" evidence="15">
    <location>
        <begin position="340"/>
        <end position="448"/>
    </location>
</feature>
<evidence type="ECO:0000256" key="7">
    <source>
        <dbReference type="ARBA" id="ARBA00023027"/>
    </source>
</evidence>
<comment type="cofactor">
    <cofactor evidence="12 14">
        <name>FAD</name>
        <dbReference type="ChEBI" id="CHEBI:57692"/>
    </cofactor>
    <text evidence="12 14">Binds 1 FAD per subunit.</text>
</comment>
<evidence type="ECO:0000256" key="3">
    <source>
        <dbReference type="ARBA" id="ARBA00016961"/>
    </source>
</evidence>
<dbReference type="GO" id="GO:0006103">
    <property type="term" value="P:2-oxoglutarate metabolic process"/>
    <property type="evidence" value="ECO:0007669"/>
    <property type="project" value="TreeGrafter"/>
</dbReference>
<keyword evidence="12" id="KW-0547">Nucleotide-binding</keyword>
<evidence type="ECO:0000259" key="16">
    <source>
        <dbReference type="Pfam" id="PF07992"/>
    </source>
</evidence>
<dbReference type="SUPFAM" id="SSF55424">
    <property type="entry name" value="FAD/NAD-linked reductases, dimerisation (C-terminal) domain"/>
    <property type="match status" value="1"/>
</dbReference>
<keyword evidence="9 14" id="KW-0676">Redox-active center</keyword>
<dbReference type="InterPro" id="IPR036188">
    <property type="entry name" value="FAD/NAD-bd_sf"/>
</dbReference>
<evidence type="ECO:0000256" key="9">
    <source>
        <dbReference type="ARBA" id="ARBA00023284"/>
    </source>
</evidence>
<feature type="binding site" evidence="12">
    <location>
        <begin position="178"/>
        <end position="185"/>
    </location>
    <ligand>
        <name>NAD(+)</name>
        <dbReference type="ChEBI" id="CHEBI:57540"/>
    </ligand>
</feature>
<dbReference type="InterPro" id="IPR023753">
    <property type="entry name" value="FAD/NAD-binding_dom"/>
</dbReference>
<dbReference type="EC" id="1.8.1.4" evidence="2 14"/>
<evidence type="ECO:0000256" key="11">
    <source>
        <dbReference type="PIRSR" id="PIRSR000350-2"/>
    </source>
</evidence>
<feature type="domain" description="FAD/NAD(P)-binding" evidence="16">
    <location>
        <begin position="3"/>
        <end position="321"/>
    </location>
</feature>
<dbReference type="PANTHER" id="PTHR22912">
    <property type="entry name" value="DISULFIDE OXIDOREDUCTASE"/>
    <property type="match status" value="1"/>
</dbReference>
<dbReference type="NCBIfam" id="TIGR01350">
    <property type="entry name" value="lipoamide_DH"/>
    <property type="match status" value="1"/>
</dbReference>
<dbReference type="PATRIC" id="fig|136160.3.peg.2477"/>
<gene>
    <name evidence="17" type="primary">acoL</name>
    <name evidence="17" type="ORF">AMD02_10435</name>
</gene>
<evidence type="ECO:0000256" key="14">
    <source>
        <dbReference type="RuleBase" id="RU003692"/>
    </source>
</evidence>
<dbReference type="InterPro" id="IPR012999">
    <property type="entry name" value="Pyr_OxRdtase_I_AS"/>
</dbReference>
<keyword evidence="7 12" id="KW-0520">NAD</keyword>
<evidence type="ECO:0000256" key="10">
    <source>
        <dbReference type="ARBA" id="ARBA00049187"/>
    </source>
</evidence>
<dbReference type="InterPro" id="IPR001100">
    <property type="entry name" value="Pyr_nuc-diS_OxRdtase"/>
</dbReference>
<evidence type="ECO:0000256" key="2">
    <source>
        <dbReference type="ARBA" id="ARBA00012608"/>
    </source>
</evidence>
<dbReference type="AlphaFoldDB" id="A0A0M0KKA4"/>
<evidence type="ECO:0000256" key="4">
    <source>
        <dbReference type="ARBA" id="ARBA00022630"/>
    </source>
</evidence>
<keyword evidence="8" id="KW-1015">Disulfide bond</keyword>
<proteinExistence type="inferred from homology"/>
<dbReference type="InterPro" id="IPR006258">
    <property type="entry name" value="Lipoamide_DH"/>
</dbReference>
<dbReference type="FunFam" id="3.30.390.30:FF:000001">
    <property type="entry name" value="Dihydrolipoyl dehydrogenase"/>
    <property type="match status" value="1"/>
</dbReference>
<evidence type="ECO:0000313" key="17">
    <source>
        <dbReference type="EMBL" id="KOO39210.1"/>
    </source>
</evidence>
<dbReference type="Pfam" id="PF02852">
    <property type="entry name" value="Pyr_redox_dim"/>
    <property type="match status" value="1"/>
</dbReference>
<dbReference type="InterPro" id="IPR004099">
    <property type="entry name" value="Pyr_nucl-diS_OxRdtase_dimer"/>
</dbReference>
<evidence type="ECO:0000256" key="8">
    <source>
        <dbReference type="ARBA" id="ARBA00023157"/>
    </source>
</evidence>
<dbReference type="InterPro" id="IPR050151">
    <property type="entry name" value="Class-I_Pyr_Nuc-Dis_Oxidored"/>
</dbReference>
<feature type="binding site" evidence="12">
    <location>
        <position position="201"/>
    </location>
    <ligand>
        <name>NAD(+)</name>
        <dbReference type="ChEBI" id="CHEBI:57540"/>
    </ligand>
</feature>
<evidence type="ECO:0000256" key="13">
    <source>
        <dbReference type="PIRSR" id="PIRSR000350-4"/>
    </source>
</evidence>
<comment type="catalytic activity">
    <reaction evidence="10 14">
        <text>N(6)-[(R)-dihydrolipoyl]-L-lysyl-[protein] + NAD(+) = N(6)-[(R)-lipoyl]-L-lysyl-[protein] + NADH + H(+)</text>
        <dbReference type="Rhea" id="RHEA:15045"/>
        <dbReference type="Rhea" id="RHEA-COMP:10474"/>
        <dbReference type="Rhea" id="RHEA-COMP:10475"/>
        <dbReference type="ChEBI" id="CHEBI:15378"/>
        <dbReference type="ChEBI" id="CHEBI:57540"/>
        <dbReference type="ChEBI" id="CHEBI:57945"/>
        <dbReference type="ChEBI" id="CHEBI:83099"/>
        <dbReference type="ChEBI" id="CHEBI:83100"/>
        <dbReference type="EC" id="1.8.1.4"/>
    </reaction>
</comment>
<dbReference type="Pfam" id="PF07992">
    <property type="entry name" value="Pyr_redox_2"/>
    <property type="match status" value="1"/>
</dbReference>
<dbReference type="InterPro" id="IPR016156">
    <property type="entry name" value="FAD/NAD-linked_Rdtase_dimer_sf"/>
</dbReference>
<comment type="miscellaneous">
    <text evidence="14">The active site is a redox-active disulfide bond.</text>
</comment>
<comment type="similarity">
    <text evidence="1 14">Belongs to the class-I pyridine nucleotide-disulfide oxidoreductase family.</text>
</comment>
<dbReference type="Gene3D" id="3.50.50.60">
    <property type="entry name" value="FAD/NAD(P)-binding domain"/>
    <property type="match status" value="2"/>
</dbReference>
<dbReference type="EMBL" id="LILD01000001">
    <property type="protein sequence ID" value="KOO39210.1"/>
    <property type="molecule type" value="Genomic_DNA"/>
</dbReference>
<dbReference type="GO" id="GO:0050660">
    <property type="term" value="F:flavin adenine dinucleotide binding"/>
    <property type="evidence" value="ECO:0007669"/>
    <property type="project" value="InterPro"/>
</dbReference>
<reference evidence="17" key="1">
    <citation type="submission" date="2015-08" db="EMBL/GenBank/DDBJ databases">
        <title>Complete DNA Sequence of Pseudomonas syringae pv. actinidiae, the Causal Agent of Kiwifruit Canker Disease.</title>
        <authorList>
            <person name="Rikkerink E.H.A."/>
            <person name="Fineran P.C."/>
        </authorList>
    </citation>
    <scope>NUCLEOTIDE SEQUENCE</scope>
    <source>
        <strain evidence="17">DSM 13666</strain>
    </source>
</reference>
<dbReference type="RefSeq" id="WP_053431270.1">
    <property type="nucleotide sequence ID" value="NZ_CP040441.1"/>
</dbReference>